<sequence>MSTLSPSELVLNPDGSIYHLHLRPEHLADTIITVGDPDRVPKVSQYFDELEFSTQKREFVTHTGRIGNKRLTVLSTGIGPDNIDIVLNELDALANIDLENRTIRSKKRQLNFIRVGTTGGLQADHPVGTLVSSSHTIGMDNLLHFYDYTPEAEARELLTAFTGQFPELPVPVYAGKANPDLLNSVTGNWAQGITITFPGFYAPQGRSLRLASRISPELLDSFADFSFRGTRITNFEMETSALLCLAGMLGHRAISCSVILANRHDGTFSQDSAGDVDRLIRTVLEQL</sequence>
<dbReference type="CDD" id="cd00436">
    <property type="entry name" value="UP_TbUP-like"/>
    <property type="match status" value="1"/>
</dbReference>
<dbReference type="GO" id="GO:0006152">
    <property type="term" value="P:purine nucleoside catabolic process"/>
    <property type="evidence" value="ECO:0007669"/>
    <property type="project" value="TreeGrafter"/>
</dbReference>
<dbReference type="EMBL" id="PDUD01000020">
    <property type="protein sequence ID" value="PHN05845.1"/>
    <property type="molecule type" value="Genomic_DNA"/>
</dbReference>
<dbReference type="PANTHER" id="PTHR43691">
    <property type="entry name" value="URIDINE PHOSPHORYLASE"/>
    <property type="match status" value="1"/>
</dbReference>
<dbReference type="InterPro" id="IPR000845">
    <property type="entry name" value="Nucleoside_phosphorylase_d"/>
</dbReference>
<dbReference type="PANTHER" id="PTHR43691:SF11">
    <property type="entry name" value="FI09636P-RELATED"/>
    <property type="match status" value="1"/>
</dbReference>
<dbReference type="GO" id="GO:0004850">
    <property type="term" value="F:uridine phosphorylase activity"/>
    <property type="evidence" value="ECO:0007669"/>
    <property type="project" value="UniProtKB-EC"/>
</dbReference>
<evidence type="ECO:0000313" key="5">
    <source>
        <dbReference type="EMBL" id="PHN05845.1"/>
    </source>
</evidence>
<evidence type="ECO:0000256" key="1">
    <source>
        <dbReference type="ARBA" id="ARBA00011888"/>
    </source>
</evidence>
<dbReference type="SUPFAM" id="SSF53167">
    <property type="entry name" value="Purine and uridine phosphorylases"/>
    <property type="match status" value="1"/>
</dbReference>
<comment type="caution">
    <text evidence="5">The sequence shown here is derived from an EMBL/GenBank/DDBJ whole genome shotgun (WGS) entry which is preliminary data.</text>
</comment>
<evidence type="ECO:0000256" key="2">
    <source>
        <dbReference type="ARBA" id="ARBA00021980"/>
    </source>
</evidence>
<gene>
    <name evidence="5" type="ORF">CRP01_15355</name>
</gene>
<evidence type="ECO:0000256" key="3">
    <source>
        <dbReference type="ARBA" id="ARBA00048447"/>
    </source>
</evidence>
<dbReference type="Pfam" id="PF01048">
    <property type="entry name" value="PNP_UDP_1"/>
    <property type="match status" value="1"/>
</dbReference>
<evidence type="ECO:0000313" key="6">
    <source>
        <dbReference type="Proteomes" id="UP000223913"/>
    </source>
</evidence>
<dbReference type="Proteomes" id="UP000223913">
    <property type="component" value="Unassembled WGS sequence"/>
</dbReference>
<dbReference type="InterPro" id="IPR035994">
    <property type="entry name" value="Nucleoside_phosphorylase_sf"/>
</dbReference>
<dbReference type="AlphaFoldDB" id="A0A2D0NBH8"/>
<evidence type="ECO:0000259" key="4">
    <source>
        <dbReference type="Pfam" id="PF01048"/>
    </source>
</evidence>
<organism evidence="5 6">
    <name type="scientific">Flavilitoribacter nigricans (strain ATCC 23147 / DSM 23189 / NBRC 102662 / NCIMB 1420 / SS-2)</name>
    <name type="common">Lewinella nigricans</name>
    <dbReference type="NCBI Taxonomy" id="1122177"/>
    <lineage>
        <taxon>Bacteria</taxon>
        <taxon>Pseudomonadati</taxon>
        <taxon>Bacteroidota</taxon>
        <taxon>Saprospiria</taxon>
        <taxon>Saprospirales</taxon>
        <taxon>Lewinellaceae</taxon>
        <taxon>Flavilitoribacter</taxon>
    </lineage>
</organism>
<dbReference type="EC" id="2.4.2.3" evidence="1"/>
<feature type="domain" description="Nucleoside phosphorylase" evidence="4">
    <location>
        <begin position="31"/>
        <end position="278"/>
    </location>
</feature>
<name>A0A2D0NBH8_FLAN2</name>
<dbReference type="OrthoDB" id="9772602at2"/>
<dbReference type="Gene3D" id="3.40.50.1580">
    <property type="entry name" value="Nucleoside phosphorylase domain"/>
    <property type="match status" value="1"/>
</dbReference>
<comment type="catalytic activity">
    <reaction evidence="3">
        <text>uridine + phosphate = alpha-D-ribose 1-phosphate + uracil</text>
        <dbReference type="Rhea" id="RHEA:24388"/>
        <dbReference type="ChEBI" id="CHEBI:16704"/>
        <dbReference type="ChEBI" id="CHEBI:17568"/>
        <dbReference type="ChEBI" id="CHEBI:43474"/>
        <dbReference type="ChEBI" id="CHEBI:57720"/>
        <dbReference type="EC" id="2.4.2.3"/>
    </reaction>
</comment>
<keyword evidence="6" id="KW-1185">Reference proteome</keyword>
<proteinExistence type="predicted"/>
<reference evidence="5 6" key="1">
    <citation type="submission" date="2017-10" db="EMBL/GenBank/DDBJ databases">
        <title>The draft genome sequence of Lewinella nigricans NBRC 102662.</title>
        <authorList>
            <person name="Wang K."/>
        </authorList>
    </citation>
    <scope>NUCLEOTIDE SEQUENCE [LARGE SCALE GENOMIC DNA]</scope>
    <source>
        <strain evidence="5 6">NBRC 102662</strain>
    </source>
</reference>
<accession>A0A2D0NBH8</accession>
<dbReference type="RefSeq" id="WP_099150935.1">
    <property type="nucleotide sequence ID" value="NZ_PDUD01000020.1"/>
</dbReference>
<protein>
    <recommendedName>
        <fullName evidence="2">Uridine phosphorylase</fullName>
        <ecNumber evidence="1">2.4.2.3</ecNumber>
    </recommendedName>
</protein>
<dbReference type="GO" id="GO:0004731">
    <property type="term" value="F:purine-nucleoside phosphorylase activity"/>
    <property type="evidence" value="ECO:0007669"/>
    <property type="project" value="TreeGrafter"/>
</dbReference>
<dbReference type="GO" id="GO:0005829">
    <property type="term" value="C:cytosol"/>
    <property type="evidence" value="ECO:0007669"/>
    <property type="project" value="TreeGrafter"/>
</dbReference>